<keyword evidence="5" id="KW-1185">Reference proteome</keyword>
<keyword evidence="2" id="KW-1133">Transmembrane helix</keyword>
<keyword evidence="3" id="KW-0732">Signal</keyword>
<feature type="region of interest" description="Disordered" evidence="1">
    <location>
        <begin position="46"/>
        <end position="75"/>
    </location>
</feature>
<name>A0A182YFS7_ANOST</name>
<feature type="compositionally biased region" description="Polar residues" evidence="1">
    <location>
        <begin position="46"/>
        <end position="55"/>
    </location>
</feature>
<feature type="signal peptide" evidence="3">
    <location>
        <begin position="1"/>
        <end position="22"/>
    </location>
</feature>
<evidence type="ECO:0000313" key="4">
    <source>
        <dbReference type="EnsemblMetazoa" id="ASTEI07313-PA"/>
    </source>
</evidence>
<feature type="compositionally biased region" description="Low complexity" evidence="1">
    <location>
        <begin position="187"/>
        <end position="208"/>
    </location>
</feature>
<feature type="compositionally biased region" description="Low complexity" evidence="1">
    <location>
        <begin position="56"/>
        <end position="75"/>
    </location>
</feature>
<sequence>MGYIRRSVVIVLFVQLFGRSEPKTIVYNSYSSNPIQSEETRLHNATEQYNTPSETQQQQQQEASESSGRAFSSGGSGASFPFSIHPDFLTKPVQVARPNAGYKSPKYIVYPSYSKTSPNSAIPYYNAPVAMDRFAPGEAYGGTIYKLKKQKQSVQSVPFGSIPAASFNSPVSVPSPGALRGAASDNSPVSVMAPSVASSDGPSAPSSSGMQDKPMFMPTPVPSSGELWSSSNSTEKPSSNSKPSSNGPPVLTSPGMQDKPIFMPTPVPTSDNVWSLIDSAEPPKSNSTPDSSEIILFPPNSHTGYLPPANKSSVMKRPTKNTTDGSSSSSDVYKPASDLYSFPPNTNASYLPPPSERSKHPVTSYLPPPSGDITGYVMNTHSEPMDYEGSAELFKFPPNVNSGYLPPAGKDTSEHTGTSYGAPPSGDPSSPSNSKLVNNNEWVQYPTASLGPNELHRFPPNTMASYLPPDGKARPMHSATSYIPPPSGDPHEPANMKPSPTSYLPPKGHSKPAGDTFRFPPNIHSDYLPPVEKDPPKATDTSYLPPPSGNPYSPANSHPPKPSTNAYIPPADLFKFPPNVHSPYLPPTNNPPRQNNAVTSYLPPASGIPGDDAIGTISVGPGKPQYLPPSYSDNGPPMSAAPASMSMMPNKMPPMSMGMMQAMGPPSSMDGPPTGPSGMDADYDHHHHDHDHHSHDHHHDFPYFTGFDHDHYPDVIFDHDHDHYHHHHEEPTTTPPPPPPPPVPETPRLKNYSYYYLSRTLWYVPLYFTLYFTFYVAILIIRSIARHKVNLPNQWVGNTRSFGSIRDLSDKETQQKATMMATFAMKQIEDFREKYL</sequence>
<dbReference type="VEuPathDB" id="VectorBase:ASTEI20_035647"/>
<feature type="region of interest" description="Disordered" evidence="1">
    <location>
        <begin position="402"/>
        <end position="600"/>
    </location>
</feature>
<keyword evidence="2" id="KW-0812">Transmembrane</keyword>
<dbReference type="VEuPathDB" id="VectorBase:ASTEI07313"/>
<feature type="compositionally biased region" description="Low complexity" evidence="1">
    <location>
        <begin position="229"/>
        <end position="249"/>
    </location>
</feature>
<feature type="region of interest" description="Disordered" evidence="1">
    <location>
        <begin position="724"/>
        <end position="745"/>
    </location>
</feature>
<feature type="compositionally biased region" description="Low complexity" evidence="1">
    <location>
        <begin position="423"/>
        <end position="434"/>
    </location>
</feature>
<organism evidence="4 5">
    <name type="scientific">Anopheles stephensi</name>
    <name type="common">Indo-Pakistan malaria mosquito</name>
    <dbReference type="NCBI Taxonomy" id="30069"/>
    <lineage>
        <taxon>Eukaryota</taxon>
        <taxon>Metazoa</taxon>
        <taxon>Ecdysozoa</taxon>
        <taxon>Arthropoda</taxon>
        <taxon>Hexapoda</taxon>
        <taxon>Insecta</taxon>
        <taxon>Pterygota</taxon>
        <taxon>Neoptera</taxon>
        <taxon>Endopterygota</taxon>
        <taxon>Diptera</taxon>
        <taxon>Nematocera</taxon>
        <taxon>Culicoidea</taxon>
        <taxon>Culicidae</taxon>
        <taxon>Anophelinae</taxon>
        <taxon>Anopheles</taxon>
    </lineage>
</organism>
<evidence type="ECO:0000256" key="2">
    <source>
        <dbReference type="SAM" id="Phobius"/>
    </source>
</evidence>
<feature type="region of interest" description="Disordered" evidence="1">
    <location>
        <begin position="178"/>
        <end position="368"/>
    </location>
</feature>
<dbReference type="VEuPathDB" id="VectorBase:ASTE008734"/>
<dbReference type="AlphaFoldDB" id="A0A182YFS7"/>
<reference evidence="5" key="1">
    <citation type="journal article" date="2014" name="Genome Biol.">
        <title>Genome analysis of a major urban malaria vector mosquito, Anopheles stephensi.</title>
        <authorList>
            <person name="Jiang X."/>
            <person name="Peery A."/>
            <person name="Hall A.B."/>
            <person name="Sharma A."/>
            <person name="Chen X.G."/>
            <person name="Waterhouse R.M."/>
            <person name="Komissarov A."/>
            <person name="Riehle M.M."/>
            <person name="Shouche Y."/>
            <person name="Sharakhova M.V."/>
            <person name="Lawson D."/>
            <person name="Pakpour N."/>
            <person name="Arensburger P."/>
            <person name="Davidson V.L."/>
            <person name="Eiglmeier K."/>
            <person name="Emrich S."/>
            <person name="George P."/>
            <person name="Kennedy R.C."/>
            <person name="Mane S.P."/>
            <person name="Maslen G."/>
            <person name="Oringanje C."/>
            <person name="Qi Y."/>
            <person name="Settlage R."/>
            <person name="Tojo M."/>
            <person name="Tubio J.M."/>
            <person name="Unger M.F."/>
            <person name="Wang B."/>
            <person name="Vernick K.D."/>
            <person name="Ribeiro J.M."/>
            <person name="James A.A."/>
            <person name="Michel K."/>
            <person name="Riehle M.A."/>
            <person name="Luckhart S."/>
            <person name="Sharakhov I.V."/>
            <person name="Tu Z."/>
        </authorList>
    </citation>
    <scope>NUCLEOTIDE SEQUENCE [LARGE SCALE GENOMIC DNA]</scope>
    <source>
        <strain evidence="5">Indian</strain>
    </source>
</reference>
<dbReference type="EnsemblMetazoa" id="ASTEI07313-RA">
    <property type="protein sequence ID" value="ASTEI07313-PA"/>
    <property type="gene ID" value="ASTEI07313"/>
</dbReference>
<proteinExistence type="predicted"/>
<feature type="chain" id="PRO_5043433467" evidence="3">
    <location>
        <begin position="23"/>
        <end position="836"/>
    </location>
</feature>
<keyword evidence="2" id="KW-0472">Membrane</keyword>
<reference evidence="4" key="2">
    <citation type="submission" date="2020-05" db="UniProtKB">
        <authorList>
            <consortium name="EnsemblMetazoa"/>
        </authorList>
    </citation>
    <scope>IDENTIFICATION</scope>
    <source>
        <strain evidence="4">Indian</strain>
    </source>
</reference>
<feature type="compositionally biased region" description="Basic and acidic residues" evidence="1">
    <location>
        <begin position="682"/>
        <end position="695"/>
    </location>
</feature>
<feature type="region of interest" description="Disordered" evidence="1">
    <location>
        <begin position="664"/>
        <end position="695"/>
    </location>
</feature>
<dbReference type="STRING" id="30069.A0A182YFS7"/>
<feature type="compositionally biased region" description="Pro residues" evidence="1">
    <location>
        <begin position="733"/>
        <end position="745"/>
    </location>
</feature>
<dbReference type="OMA" id="HEPANMK"/>
<evidence type="ECO:0000313" key="5">
    <source>
        <dbReference type="Proteomes" id="UP000076408"/>
    </source>
</evidence>
<protein>
    <submittedName>
        <fullName evidence="4">Uncharacterized protein</fullName>
    </submittedName>
</protein>
<evidence type="ECO:0000256" key="1">
    <source>
        <dbReference type="SAM" id="MobiDB-lite"/>
    </source>
</evidence>
<evidence type="ECO:0000256" key="3">
    <source>
        <dbReference type="SAM" id="SignalP"/>
    </source>
</evidence>
<dbReference type="Proteomes" id="UP000076408">
    <property type="component" value="Unassembled WGS sequence"/>
</dbReference>
<feature type="transmembrane region" description="Helical" evidence="2">
    <location>
        <begin position="761"/>
        <end position="781"/>
    </location>
</feature>
<feature type="compositionally biased region" description="Polar residues" evidence="1">
    <location>
        <begin position="320"/>
        <end position="331"/>
    </location>
</feature>
<accession>A0A182YFS7</accession>